<dbReference type="SMART" id="SM00822">
    <property type="entry name" value="PKS_KR"/>
    <property type="match status" value="1"/>
</dbReference>
<evidence type="ECO:0000259" key="4">
    <source>
        <dbReference type="SMART" id="SM00822"/>
    </source>
</evidence>
<dbReference type="PRINTS" id="PR00081">
    <property type="entry name" value="GDHRDH"/>
</dbReference>
<sequence length="242" mass="25486">MHEFESLDGRVILVTGGGSGLGAALCEQLAAEGARIAVSDIDEQRANAVAGKLKEGGADVMACVMDVGVAADVAECMDAVVRQFGKLDAIVNSAGVDVTASIDQLDPDVWERVLRTNLTGPFLMAKLGKNRLSPGGHIVNVASTAARRAWPNASAYHASKWGLLGLSHALHAELRGMGIKVSAVIAGGMRTPFLLDRLPDIDTSTLQDPANVARAVRFVLTQPPETVVPEVMVLPMQETSWP</sequence>
<dbReference type="EC" id="1.1.1.385" evidence="5"/>
<dbReference type="CDD" id="cd05233">
    <property type="entry name" value="SDR_c"/>
    <property type="match status" value="1"/>
</dbReference>
<dbReference type="Gene3D" id="3.40.50.720">
    <property type="entry name" value="NAD(P)-binding Rossmann-like Domain"/>
    <property type="match status" value="1"/>
</dbReference>
<comment type="similarity">
    <text evidence="1 3">Belongs to the short-chain dehydrogenases/reductases (SDR) family.</text>
</comment>
<dbReference type="Proteomes" id="UP000494214">
    <property type="component" value="Unassembled WGS sequence"/>
</dbReference>
<dbReference type="GO" id="GO:0016491">
    <property type="term" value="F:oxidoreductase activity"/>
    <property type="evidence" value="ECO:0007669"/>
    <property type="project" value="UniProtKB-KW"/>
</dbReference>
<dbReference type="PANTHER" id="PTHR43669">
    <property type="entry name" value="5-KETO-D-GLUCONATE 5-REDUCTASE"/>
    <property type="match status" value="1"/>
</dbReference>
<feature type="domain" description="Ketoreductase" evidence="4">
    <location>
        <begin position="10"/>
        <end position="188"/>
    </location>
</feature>
<dbReference type="AlphaFoldDB" id="A0A6S7A6R7"/>
<evidence type="ECO:0000313" key="5">
    <source>
        <dbReference type="EMBL" id="CAB3716572.1"/>
    </source>
</evidence>
<name>A0A6S7A6R7_9BURK</name>
<keyword evidence="6" id="KW-1185">Reference proteome</keyword>
<evidence type="ECO:0000256" key="1">
    <source>
        <dbReference type="ARBA" id="ARBA00006484"/>
    </source>
</evidence>
<dbReference type="EMBL" id="CADIJM010000007">
    <property type="protein sequence ID" value="CAB3716572.1"/>
    <property type="molecule type" value="Genomic_DNA"/>
</dbReference>
<keyword evidence="2 5" id="KW-0560">Oxidoreductase</keyword>
<dbReference type="SUPFAM" id="SSF51735">
    <property type="entry name" value="NAD(P)-binding Rossmann-fold domains"/>
    <property type="match status" value="1"/>
</dbReference>
<evidence type="ECO:0000313" key="6">
    <source>
        <dbReference type="Proteomes" id="UP000494214"/>
    </source>
</evidence>
<protein>
    <submittedName>
        <fullName evidence="5">Dihydroanticapsin 7-dehydrogenase</fullName>
        <ecNumber evidence="5">1.1.1.385</ecNumber>
    </submittedName>
</protein>
<dbReference type="RefSeq" id="WP_175124315.1">
    <property type="nucleotide sequence ID" value="NZ_CADIJM010000007.1"/>
</dbReference>
<dbReference type="InterPro" id="IPR002347">
    <property type="entry name" value="SDR_fam"/>
</dbReference>
<evidence type="ECO:0000256" key="2">
    <source>
        <dbReference type="ARBA" id="ARBA00023002"/>
    </source>
</evidence>
<dbReference type="Pfam" id="PF00106">
    <property type="entry name" value="adh_short"/>
    <property type="match status" value="1"/>
</dbReference>
<accession>A0A6S7A6R7</accession>
<reference evidence="5 6" key="1">
    <citation type="submission" date="2020-04" db="EMBL/GenBank/DDBJ databases">
        <authorList>
            <person name="De Canck E."/>
        </authorList>
    </citation>
    <scope>NUCLEOTIDE SEQUENCE [LARGE SCALE GENOMIC DNA]</scope>
    <source>
        <strain evidence="5 6">LMG 26690</strain>
    </source>
</reference>
<dbReference type="FunFam" id="3.40.50.720:FF:000084">
    <property type="entry name" value="Short-chain dehydrogenase reductase"/>
    <property type="match status" value="1"/>
</dbReference>
<dbReference type="PRINTS" id="PR00080">
    <property type="entry name" value="SDRFAMILY"/>
</dbReference>
<evidence type="ECO:0000256" key="3">
    <source>
        <dbReference type="RuleBase" id="RU000363"/>
    </source>
</evidence>
<dbReference type="InterPro" id="IPR036291">
    <property type="entry name" value="NAD(P)-bd_dom_sf"/>
</dbReference>
<gene>
    <name evidence="5" type="primary">bacC_5</name>
    <name evidence="5" type="ORF">LMG26690_03559</name>
</gene>
<proteinExistence type="inferred from homology"/>
<organism evidence="5 6">
    <name type="scientific">Achromobacter animicus</name>
    <dbReference type="NCBI Taxonomy" id="1389935"/>
    <lineage>
        <taxon>Bacteria</taxon>
        <taxon>Pseudomonadati</taxon>
        <taxon>Pseudomonadota</taxon>
        <taxon>Betaproteobacteria</taxon>
        <taxon>Burkholderiales</taxon>
        <taxon>Alcaligenaceae</taxon>
        <taxon>Achromobacter</taxon>
    </lineage>
</organism>
<dbReference type="InterPro" id="IPR057326">
    <property type="entry name" value="KR_dom"/>
</dbReference>
<dbReference type="PANTHER" id="PTHR43669:SF3">
    <property type="entry name" value="ALCOHOL DEHYDROGENASE, PUTATIVE (AFU_ORTHOLOGUE AFUA_3G03445)-RELATED"/>
    <property type="match status" value="1"/>
</dbReference>